<evidence type="ECO:0000256" key="1">
    <source>
        <dbReference type="ARBA" id="ARBA00006285"/>
    </source>
</evidence>
<dbReference type="PANTHER" id="PTHR22600:SF21">
    <property type="entry name" value="BETA-HEXOSAMINIDASE A"/>
    <property type="match status" value="1"/>
</dbReference>
<evidence type="ECO:0000259" key="9">
    <source>
        <dbReference type="Pfam" id="PF02838"/>
    </source>
</evidence>
<evidence type="ECO:0000256" key="6">
    <source>
        <dbReference type="SAM" id="MobiDB-lite"/>
    </source>
</evidence>
<evidence type="ECO:0000256" key="3">
    <source>
        <dbReference type="ARBA" id="ARBA00023295"/>
    </source>
</evidence>
<dbReference type="Proteomes" id="UP000264120">
    <property type="component" value="Chromosome"/>
</dbReference>
<organism evidence="10 11">
    <name type="scientific">Komagataeibacter saccharivorans</name>
    <dbReference type="NCBI Taxonomy" id="265959"/>
    <lineage>
        <taxon>Bacteria</taxon>
        <taxon>Pseudomonadati</taxon>
        <taxon>Pseudomonadota</taxon>
        <taxon>Alphaproteobacteria</taxon>
        <taxon>Acetobacterales</taxon>
        <taxon>Acetobacteraceae</taxon>
        <taxon>Komagataeibacter</taxon>
    </lineage>
</organism>
<evidence type="ECO:0000256" key="7">
    <source>
        <dbReference type="SAM" id="SignalP"/>
    </source>
</evidence>
<dbReference type="Pfam" id="PF02838">
    <property type="entry name" value="Glyco_hydro_20b"/>
    <property type="match status" value="1"/>
</dbReference>
<dbReference type="PRINTS" id="PR00738">
    <property type="entry name" value="GLHYDRLASE20"/>
</dbReference>
<dbReference type="InterPro" id="IPR015883">
    <property type="entry name" value="Glyco_hydro_20_cat"/>
</dbReference>
<feature type="region of interest" description="Disordered" evidence="6">
    <location>
        <begin position="669"/>
        <end position="696"/>
    </location>
</feature>
<dbReference type="InterPro" id="IPR029018">
    <property type="entry name" value="Hex-like_dom2"/>
</dbReference>
<keyword evidence="11" id="KW-1185">Reference proteome</keyword>
<comment type="similarity">
    <text evidence="1">Belongs to the glycosyl hydrolase 20 family.</text>
</comment>
<evidence type="ECO:0000256" key="2">
    <source>
        <dbReference type="ARBA" id="ARBA00022801"/>
    </source>
</evidence>
<keyword evidence="7" id="KW-0732">Signal</keyword>
<dbReference type="GO" id="GO:0016020">
    <property type="term" value="C:membrane"/>
    <property type="evidence" value="ECO:0007669"/>
    <property type="project" value="TreeGrafter"/>
</dbReference>
<dbReference type="GO" id="GO:0005764">
    <property type="term" value="C:lysosome"/>
    <property type="evidence" value="ECO:0007669"/>
    <property type="project" value="TreeGrafter"/>
</dbReference>
<accession>A0A347W844</accession>
<dbReference type="InterPro" id="IPR017853">
    <property type="entry name" value="GH"/>
</dbReference>
<name>A0A347W844_9PROT</name>
<dbReference type="SUPFAM" id="SSF51445">
    <property type="entry name" value="(Trans)glycosidases"/>
    <property type="match status" value="1"/>
</dbReference>
<dbReference type="Pfam" id="PF00728">
    <property type="entry name" value="Glyco_hydro_20"/>
    <property type="match status" value="1"/>
</dbReference>
<feature type="signal peptide" evidence="7">
    <location>
        <begin position="1"/>
        <end position="38"/>
    </location>
</feature>
<sequence>MLSLPFWKTCVMFPLRHFRSGFFLLSMGMMGMAGYACAAPALMPQPVSWQIEPGNIPLAGGVRIEWQGVRSAMLDRAAERFARRLAVLSARDAVAGQQAGLTVRIQCQAADPGLLSVHMKEHYHLRTGSDGATLVADGPAGVLRGLSTLLQLVERQEAGPVLDAAVIDDSPRFAWRGILVDVSRHFMSVTALERQLDMMELTRLNVLHLHLSDGQGFRVESMLYPRLQQVASHGEYYTRQQVRDLVSYAADRGIRIVPEFDTPGHSYALVQAYPEYAAQPITTPMDPKRVVRAAIDPSNPQTYVFLSRLYHEMVGLFPDAYFHVGGDEVRPDEWTGNPRISAFMKQHGYASTAALQAAFTARVQSMLARDGRIMMGWDELIDAPVPASIVIEPWRGSRYTAAATAAGHPVVVSAGYYLDLLLPAVEHYRVDPLDPQGNGLPPDQVAQAHAPFLDAFTLDPAARMTPAQDSLVMGAEAPLWTEIVTEEMLDTRLWPRCAALAERFWSPATVRDENSLAARLPIVQSELEILGNHAATDSHRMMLRLAPDDATPLAVLLSVTSPVRNYAHNHVFGPSRITPTPVRPPQDRAADIAAPDSFAAAAFERDVRAYVAGQHDLAASLRVRLENWRGNDIRLQRLARTDPALREVLPASALLAQLAQAGLDALDGGRDGRQAGATDALEKARTQSDASASMLKVRTSAQPPGDLVQDIAPAIALLVQAAVQAHEIRAG</sequence>
<reference evidence="10 11" key="1">
    <citation type="submission" date="2017-08" db="EMBL/GenBank/DDBJ databases">
        <title>Complete genome sequence of Gluconacetobacter saccharivorans CV1 isolated from Fermented Vinegar.</title>
        <authorList>
            <person name="Kim S.-Y."/>
        </authorList>
    </citation>
    <scope>NUCLEOTIDE SEQUENCE [LARGE SCALE GENOMIC DNA]</scope>
    <source>
        <strain evidence="10 11">CV1</strain>
    </source>
</reference>
<dbReference type="GO" id="GO:0030203">
    <property type="term" value="P:glycosaminoglycan metabolic process"/>
    <property type="evidence" value="ECO:0007669"/>
    <property type="project" value="TreeGrafter"/>
</dbReference>
<keyword evidence="3 10" id="KW-0326">Glycosidase</keyword>
<evidence type="ECO:0000259" key="8">
    <source>
        <dbReference type="Pfam" id="PF00728"/>
    </source>
</evidence>
<dbReference type="Gene3D" id="3.30.379.10">
    <property type="entry name" value="Chitobiase/beta-hexosaminidase domain 2-like"/>
    <property type="match status" value="1"/>
</dbReference>
<dbReference type="SUPFAM" id="SSF55545">
    <property type="entry name" value="beta-N-acetylhexosaminidase-like domain"/>
    <property type="match status" value="1"/>
</dbReference>
<feature type="domain" description="Beta-hexosaminidase bacterial type N-terminal" evidence="9">
    <location>
        <begin position="40"/>
        <end position="169"/>
    </location>
</feature>
<dbReference type="InterPro" id="IPR015882">
    <property type="entry name" value="HEX_bac_N"/>
</dbReference>
<feature type="active site" description="Proton donor" evidence="5">
    <location>
        <position position="328"/>
    </location>
</feature>
<dbReference type="Gene3D" id="3.20.20.80">
    <property type="entry name" value="Glycosidases"/>
    <property type="match status" value="1"/>
</dbReference>
<dbReference type="GO" id="GO:0004563">
    <property type="term" value="F:beta-N-acetylhexosaminidase activity"/>
    <property type="evidence" value="ECO:0007669"/>
    <property type="project" value="InterPro"/>
</dbReference>
<evidence type="ECO:0000313" key="10">
    <source>
        <dbReference type="EMBL" id="AXY21037.1"/>
    </source>
</evidence>
<dbReference type="InterPro" id="IPR025705">
    <property type="entry name" value="Beta_hexosaminidase_sua/sub"/>
</dbReference>
<gene>
    <name evidence="10" type="primary">exo I</name>
    <name evidence="10" type="ORF">CD178_00210</name>
</gene>
<evidence type="ECO:0000256" key="4">
    <source>
        <dbReference type="ARBA" id="ARBA00033000"/>
    </source>
</evidence>
<proteinExistence type="inferred from homology"/>
<dbReference type="GO" id="GO:0005975">
    <property type="term" value="P:carbohydrate metabolic process"/>
    <property type="evidence" value="ECO:0007669"/>
    <property type="project" value="InterPro"/>
</dbReference>
<dbReference type="KEGG" id="ksc:CD178_00210"/>
<evidence type="ECO:0000256" key="5">
    <source>
        <dbReference type="PIRSR" id="PIRSR625705-1"/>
    </source>
</evidence>
<protein>
    <recommendedName>
        <fullName evidence="4">N-acetyl-beta-glucosaminidase</fullName>
    </recommendedName>
</protein>
<feature type="chain" id="PRO_5016847589" description="N-acetyl-beta-glucosaminidase" evidence="7">
    <location>
        <begin position="39"/>
        <end position="731"/>
    </location>
</feature>
<dbReference type="GO" id="GO:0006689">
    <property type="term" value="P:ganglioside catabolic process"/>
    <property type="evidence" value="ECO:0007669"/>
    <property type="project" value="TreeGrafter"/>
</dbReference>
<evidence type="ECO:0000313" key="11">
    <source>
        <dbReference type="Proteomes" id="UP000264120"/>
    </source>
</evidence>
<dbReference type="AlphaFoldDB" id="A0A347W844"/>
<keyword evidence="2 10" id="KW-0378">Hydrolase</keyword>
<dbReference type="EMBL" id="CP023036">
    <property type="protein sequence ID" value="AXY21037.1"/>
    <property type="molecule type" value="Genomic_DNA"/>
</dbReference>
<feature type="domain" description="Glycoside hydrolase family 20 catalytic" evidence="8">
    <location>
        <begin position="173"/>
        <end position="507"/>
    </location>
</feature>
<dbReference type="PANTHER" id="PTHR22600">
    <property type="entry name" value="BETA-HEXOSAMINIDASE"/>
    <property type="match status" value="1"/>
</dbReference>